<reference evidence="1 2" key="1">
    <citation type="journal article" date="2019" name="Genome Biol. Evol.">
        <title>Insights into the evolution of the New World diploid cottons (Gossypium, subgenus Houzingenia) based on genome sequencing.</title>
        <authorList>
            <person name="Grover C.E."/>
            <person name="Arick M.A. 2nd"/>
            <person name="Thrash A."/>
            <person name="Conover J.L."/>
            <person name="Sanders W.S."/>
            <person name="Peterson D.G."/>
            <person name="Frelichowski J.E."/>
            <person name="Scheffler J.A."/>
            <person name="Scheffler B.E."/>
            <person name="Wendel J.F."/>
        </authorList>
    </citation>
    <scope>NUCLEOTIDE SEQUENCE [LARGE SCALE GENOMIC DNA]</scope>
    <source>
        <strain evidence="1">57</strain>
        <tissue evidence="1">Leaf</tissue>
    </source>
</reference>
<name>A0A7J8UCA5_9ROSI</name>
<gene>
    <name evidence="1" type="ORF">Goklo_015884</name>
</gene>
<comment type="caution">
    <text evidence="1">The sequence shown here is derived from an EMBL/GenBank/DDBJ whole genome shotgun (WGS) entry which is preliminary data.</text>
</comment>
<evidence type="ECO:0000313" key="1">
    <source>
        <dbReference type="EMBL" id="MBA0648098.1"/>
    </source>
</evidence>
<dbReference type="EMBL" id="JABFAB010000005">
    <property type="protein sequence ID" value="MBA0648098.1"/>
    <property type="molecule type" value="Genomic_DNA"/>
</dbReference>
<organism evidence="1 2">
    <name type="scientific">Gossypium klotzschianum</name>
    <dbReference type="NCBI Taxonomy" id="34286"/>
    <lineage>
        <taxon>Eukaryota</taxon>
        <taxon>Viridiplantae</taxon>
        <taxon>Streptophyta</taxon>
        <taxon>Embryophyta</taxon>
        <taxon>Tracheophyta</taxon>
        <taxon>Spermatophyta</taxon>
        <taxon>Magnoliopsida</taxon>
        <taxon>eudicotyledons</taxon>
        <taxon>Gunneridae</taxon>
        <taxon>Pentapetalae</taxon>
        <taxon>rosids</taxon>
        <taxon>malvids</taxon>
        <taxon>Malvales</taxon>
        <taxon>Malvaceae</taxon>
        <taxon>Malvoideae</taxon>
        <taxon>Gossypium</taxon>
    </lineage>
</organism>
<proteinExistence type="predicted"/>
<feature type="non-terminal residue" evidence="1">
    <location>
        <position position="1"/>
    </location>
</feature>
<keyword evidence="2" id="KW-1185">Reference proteome</keyword>
<protein>
    <submittedName>
        <fullName evidence="1">Uncharacterized protein</fullName>
    </submittedName>
</protein>
<dbReference type="Proteomes" id="UP000593573">
    <property type="component" value="Unassembled WGS sequence"/>
</dbReference>
<evidence type="ECO:0000313" key="2">
    <source>
        <dbReference type="Proteomes" id="UP000593573"/>
    </source>
</evidence>
<accession>A0A7J8UCA5</accession>
<dbReference type="AlphaFoldDB" id="A0A7J8UCA5"/>
<sequence>DLERSLLECQNDKARLKAWVVQLEKSLHQYHSSNSAIELRASLGKIEGLKGKIGELEYALQNCKLRLELLERGNEQWQEQLHRP</sequence>